<dbReference type="RefSeq" id="WP_085750654.1">
    <property type="nucleotide sequence ID" value="NZ_BSPR01000023.1"/>
</dbReference>
<name>A0A1W6L828_9BURK</name>
<accession>A0A1W6L828</accession>
<dbReference type="EMBL" id="CP015118">
    <property type="protein sequence ID" value="ARN20383.1"/>
    <property type="molecule type" value="Genomic_DNA"/>
</dbReference>
<keyword evidence="2" id="KW-1185">Reference proteome</keyword>
<proteinExistence type="predicted"/>
<evidence type="ECO:0000313" key="1">
    <source>
        <dbReference type="EMBL" id="ARN20383.1"/>
    </source>
</evidence>
<gene>
    <name evidence="1" type="ORF">A4W93_10990</name>
</gene>
<sequence>MLRPPARYLVIIDADGARTALLFTETREDAGEFDASSEEVAVMVKGLRPTLSADGAEWDRALAGSSRLDRQAAEVYTLDI</sequence>
<dbReference type="OrthoDB" id="8906090at2"/>
<dbReference type="KEGG" id="rgu:A4W93_10990"/>
<organism evidence="1 2">
    <name type="scientific">Piscinibacter gummiphilus</name>
    <dbReference type="NCBI Taxonomy" id="946333"/>
    <lineage>
        <taxon>Bacteria</taxon>
        <taxon>Pseudomonadati</taxon>
        <taxon>Pseudomonadota</taxon>
        <taxon>Betaproteobacteria</taxon>
        <taxon>Burkholderiales</taxon>
        <taxon>Sphaerotilaceae</taxon>
        <taxon>Piscinibacter</taxon>
    </lineage>
</organism>
<reference evidence="1 2" key="1">
    <citation type="submission" date="2016-04" db="EMBL/GenBank/DDBJ databases">
        <title>Complete genome sequence of natural rubber-degrading, novel Gram-negative bacterium, Rhizobacter gummiphilus strain NS21.</title>
        <authorList>
            <person name="Tabata M."/>
            <person name="Kasai D."/>
            <person name="Fukuda M."/>
        </authorList>
    </citation>
    <scope>NUCLEOTIDE SEQUENCE [LARGE SCALE GENOMIC DNA]</scope>
    <source>
        <strain evidence="1 2">NS21</strain>
    </source>
</reference>
<protein>
    <submittedName>
        <fullName evidence="1">Uncharacterized protein</fullName>
    </submittedName>
</protein>
<evidence type="ECO:0000313" key="2">
    <source>
        <dbReference type="Proteomes" id="UP000193427"/>
    </source>
</evidence>
<dbReference type="AlphaFoldDB" id="A0A1W6L828"/>
<dbReference type="Proteomes" id="UP000193427">
    <property type="component" value="Chromosome"/>
</dbReference>